<dbReference type="InterPro" id="IPR051675">
    <property type="entry name" value="Endo/Exo/Phosphatase_dom_1"/>
</dbReference>
<feature type="domain" description="Soluble ligand binding" evidence="3">
    <location>
        <begin position="94"/>
        <end position="147"/>
    </location>
</feature>
<reference evidence="4 5" key="1">
    <citation type="journal article" date="2010" name="Stand. Genomic Sci.">
        <title>Complete genome sequence of Segniliparus rotundus type strain (CDC 1076).</title>
        <authorList>
            <person name="Sikorski J."/>
            <person name="Lapidus A."/>
            <person name="Copeland A."/>
            <person name="Misra M."/>
            <person name="Glavina Del Rio T."/>
            <person name="Nolan M."/>
            <person name="Lucas S."/>
            <person name="Chen F."/>
            <person name="Tice H."/>
            <person name="Cheng J.F."/>
            <person name="Jando M."/>
            <person name="Schneider S."/>
            <person name="Bruce D."/>
            <person name="Goodwin L."/>
            <person name="Pitluck S."/>
            <person name="Liolios K."/>
            <person name="Mikhailova N."/>
            <person name="Pati A."/>
            <person name="Ivanova N."/>
            <person name="Mavromatis K."/>
            <person name="Chen A."/>
            <person name="Palaniappan K."/>
            <person name="Chertkov O."/>
            <person name="Land M."/>
            <person name="Hauser L."/>
            <person name="Chang Y.J."/>
            <person name="Jeffries C.D."/>
            <person name="Brettin T."/>
            <person name="Detter J.C."/>
            <person name="Han C."/>
            <person name="Rohde M."/>
            <person name="Goker M."/>
            <person name="Bristow J."/>
            <person name="Eisen J.A."/>
            <person name="Markowitz V."/>
            <person name="Hugenholtz P."/>
            <person name="Kyrpides N.C."/>
            <person name="Klenk H.P."/>
        </authorList>
    </citation>
    <scope>NUCLEOTIDE SEQUENCE [LARGE SCALE GENOMIC DNA]</scope>
    <source>
        <strain evidence="5">ATCC BAA-972 / CDC 1076 / CIP 108378 / DSM 44985 / JCM 13578</strain>
    </source>
</reference>
<dbReference type="PANTHER" id="PTHR21180">
    <property type="entry name" value="ENDONUCLEASE/EXONUCLEASE/PHOSPHATASE FAMILY DOMAIN-CONTAINING PROTEIN 1"/>
    <property type="match status" value="1"/>
</dbReference>
<dbReference type="GO" id="GO:0015627">
    <property type="term" value="C:type II protein secretion system complex"/>
    <property type="evidence" value="ECO:0007669"/>
    <property type="project" value="TreeGrafter"/>
</dbReference>
<dbReference type="OrthoDB" id="9758724at2"/>
<dbReference type="Gene3D" id="3.10.560.10">
    <property type="entry name" value="Outer membrane lipoprotein wza domain like"/>
    <property type="match status" value="1"/>
</dbReference>
<dbReference type="STRING" id="640132.Srot_1011"/>
<accession>D6ZEW0</accession>
<proteinExistence type="predicted"/>
<name>D6ZEW0_SEGRD</name>
<sequence length="263" mass="27325">MSKHDAFDETDFYDDGFEEPRRSRWKHGEQWWSGRVAAAAALCAVGVLALAFTLFDATREGPKAAAYPALPSVVPPPTQATEPTTAAAQAREIVVSVVGAVRQPGLARLAPGARVADAVEAAGGLNPDAEAAELNFAQRLQDGDQVVVGAAVTSVTPVPPAPKASSAPRPGPVPAATRAPASSRCDCAGGSAGGAAPSRSKQTDVNTATEAELDIVPGVGKSIARAIVQYRAAHGRIRNLDELAKVKQVGARRLQKLRPYLRV</sequence>
<evidence type="ECO:0000313" key="4">
    <source>
        <dbReference type="EMBL" id="ADG97484.1"/>
    </source>
</evidence>
<dbReference type="eggNOG" id="COG1555">
    <property type="taxonomic scope" value="Bacteria"/>
</dbReference>
<gene>
    <name evidence="4" type="ordered locus">Srot_1011</name>
</gene>
<dbReference type="Gene3D" id="1.10.150.320">
    <property type="entry name" value="Photosystem II 12 kDa extrinsic protein"/>
    <property type="match status" value="1"/>
</dbReference>
<dbReference type="HOGENOM" id="CLU_052011_0_1_11"/>
<dbReference type="PANTHER" id="PTHR21180:SF32">
    <property type="entry name" value="ENDONUCLEASE_EXONUCLEASE_PHOSPHATASE FAMILY DOMAIN-CONTAINING PROTEIN 1"/>
    <property type="match status" value="1"/>
</dbReference>
<dbReference type="GO" id="GO:0015628">
    <property type="term" value="P:protein secretion by the type II secretion system"/>
    <property type="evidence" value="ECO:0007669"/>
    <property type="project" value="TreeGrafter"/>
</dbReference>
<keyword evidence="2" id="KW-0812">Transmembrane</keyword>
<organism evidence="4 5">
    <name type="scientific">Segniliparus rotundus (strain ATCC BAA-972 / CDC 1076 / CIP 108378 / DSM 44985 / JCM 13578)</name>
    <dbReference type="NCBI Taxonomy" id="640132"/>
    <lineage>
        <taxon>Bacteria</taxon>
        <taxon>Bacillati</taxon>
        <taxon>Actinomycetota</taxon>
        <taxon>Actinomycetes</taxon>
        <taxon>Mycobacteriales</taxon>
        <taxon>Segniliparaceae</taxon>
        <taxon>Segniliparus</taxon>
    </lineage>
</organism>
<dbReference type="Pfam" id="PF10531">
    <property type="entry name" value="SLBB"/>
    <property type="match status" value="1"/>
</dbReference>
<dbReference type="KEGG" id="srt:Srot_1011"/>
<evidence type="ECO:0000313" key="5">
    <source>
        <dbReference type="Proteomes" id="UP000002247"/>
    </source>
</evidence>
<keyword evidence="5" id="KW-1185">Reference proteome</keyword>
<keyword evidence="2" id="KW-1133">Transmembrane helix</keyword>
<evidence type="ECO:0000259" key="3">
    <source>
        <dbReference type="Pfam" id="PF10531"/>
    </source>
</evidence>
<dbReference type="Pfam" id="PF12836">
    <property type="entry name" value="HHH_3"/>
    <property type="match status" value="1"/>
</dbReference>
<protein>
    <submittedName>
        <fullName evidence="4">Soluble ligand binding domain protein</fullName>
    </submittedName>
</protein>
<feature type="region of interest" description="Disordered" evidence="1">
    <location>
        <begin position="156"/>
        <end position="205"/>
    </location>
</feature>
<dbReference type="RefSeq" id="WP_013137940.1">
    <property type="nucleotide sequence ID" value="NC_014168.1"/>
</dbReference>
<dbReference type="InterPro" id="IPR010994">
    <property type="entry name" value="RuvA_2-like"/>
</dbReference>
<dbReference type="EMBL" id="CP001958">
    <property type="protein sequence ID" value="ADG97484.1"/>
    <property type="molecule type" value="Genomic_DNA"/>
</dbReference>
<dbReference type="AlphaFoldDB" id="D6ZEW0"/>
<evidence type="ECO:0000256" key="2">
    <source>
        <dbReference type="SAM" id="Phobius"/>
    </source>
</evidence>
<evidence type="ECO:0000256" key="1">
    <source>
        <dbReference type="SAM" id="MobiDB-lite"/>
    </source>
</evidence>
<feature type="compositionally biased region" description="Low complexity" evidence="1">
    <location>
        <begin position="181"/>
        <end position="200"/>
    </location>
</feature>
<dbReference type="InterPro" id="IPR019554">
    <property type="entry name" value="Soluble_ligand-bd"/>
</dbReference>
<keyword evidence="2" id="KW-0472">Membrane</keyword>
<dbReference type="SUPFAM" id="SSF47781">
    <property type="entry name" value="RuvA domain 2-like"/>
    <property type="match status" value="1"/>
</dbReference>
<dbReference type="Proteomes" id="UP000002247">
    <property type="component" value="Chromosome"/>
</dbReference>
<feature type="transmembrane region" description="Helical" evidence="2">
    <location>
        <begin position="32"/>
        <end position="55"/>
    </location>
</feature>